<sequence>MQESLHGPCGPNTRNRNDLTNEKRISRSKVPGFVRMFAPEGSLVFHEKAWNAYPYCRTIVTKELAASEDCPKMCAYKLVTIKFRWWGLQNKIENFIQKVRF</sequence>
<evidence type="ECO:0000256" key="1">
    <source>
        <dbReference type="SAM" id="MobiDB-lite"/>
    </source>
</evidence>
<name>A0ABQ7T8V8_PHRPL</name>
<dbReference type="Proteomes" id="UP000826234">
    <property type="component" value="Unassembled WGS sequence"/>
</dbReference>
<gene>
    <name evidence="3" type="ORF">JD844_015283</name>
</gene>
<dbReference type="InterPro" id="IPR055261">
    <property type="entry name" value="PI_transfer_N"/>
</dbReference>
<organism evidence="3 4">
    <name type="scientific">Phrynosoma platyrhinos</name>
    <name type="common">Desert horned lizard</name>
    <dbReference type="NCBI Taxonomy" id="52577"/>
    <lineage>
        <taxon>Eukaryota</taxon>
        <taxon>Metazoa</taxon>
        <taxon>Chordata</taxon>
        <taxon>Craniata</taxon>
        <taxon>Vertebrata</taxon>
        <taxon>Euteleostomi</taxon>
        <taxon>Lepidosauria</taxon>
        <taxon>Squamata</taxon>
        <taxon>Bifurcata</taxon>
        <taxon>Unidentata</taxon>
        <taxon>Episquamata</taxon>
        <taxon>Toxicofera</taxon>
        <taxon>Iguania</taxon>
        <taxon>Phrynosomatidae</taxon>
        <taxon>Phrynosomatinae</taxon>
        <taxon>Phrynosoma</taxon>
    </lineage>
</organism>
<dbReference type="Pfam" id="PF02121">
    <property type="entry name" value="IP_trans"/>
    <property type="match status" value="2"/>
</dbReference>
<dbReference type="InterPro" id="IPR001666">
    <property type="entry name" value="PI_transfer"/>
</dbReference>
<dbReference type="PANTHER" id="PTHR10658:SF11">
    <property type="entry name" value="VIBRATOR, ISOFORM B"/>
    <property type="match status" value="1"/>
</dbReference>
<evidence type="ECO:0000259" key="2">
    <source>
        <dbReference type="Pfam" id="PF02121"/>
    </source>
</evidence>
<dbReference type="Gene3D" id="3.30.530.20">
    <property type="match status" value="2"/>
</dbReference>
<reference evidence="3 4" key="1">
    <citation type="journal article" date="2022" name="Gigascience">
        <title>A chromosome-level genome assembly and annotation of the desert horned lizard, Phrynosoma platyrhinos, provides insight into chromosomal rearrangements among reptiles.</title>
        <authorList>
            <person name="Koochekian N."/>
            <person name="Ascanio A."/>
            <person name="Farleigh K."/>
            <person name="Card D.C."/>
            <person name="Schield D.R."/>
            <person name="Castoe T.A."/>
            <person name="Jezkova T."/>
        </authorList>
    </citation>
    <scope>NUCLEOTIDE SEQUENCE [LARGE SCALE GENOMIC DNA]</scope>
    <source>
        <strain evidence="3">NK-2021</strain>
    </source>
</reference>
<dbReference type="InterPro" id="IPR023393">
    <property type="entry name" value="START-like_dom_sf"/>
</dbReference>
<dbReference type="SUPFAM" id="SSF55961">
    <property type="entry name" value="Bet v1-like"/>
    <property type="match status" value="1"/>
</dbReference>
<feature type="compositionally biased region" description="Basic and acidic residues" evidence="1">
    <location>
        <begin position="15"/>
        <end position="24"/>
    </location>
</feature>
<dbReference type="EMBL" id="JAIPUX010001211">
    <property type="protein sequence ID" value="KAH0625688.1"/>
    <property type="molecule type" value="Genomic_DNA"/>
</dbReference>
<proteinExistence type="predicted"/>
<comment type="caution">
    <text evidence="3">The sequence shown here is derived from an EMBL/GenBank/DDBJ whole genome shotgun (WGS) entry which is preliminary data.</text>
</comment>
<evidence type="ECO:0000313" key="3">
    <source>
        <dbReference type="EMBL" id="KAH0625688.1"/>
    </source>
</evidence>
<feature type="domain" description="Phosphatidylinositol transfer protein N-terminal" evidence="2">
    <location>
        <begin position="27"/>
        <end position="64"/>
    </location>
</feature>
<keyword evidence="4" id="KW-1185">Reference proteome</keyword>
<evidence type="ECO:0000313" key="4">
    <source>
        <dbReference type="Proteomes" id="UP000826234"/>
    </source>
</evidence>
<feature type="region of interest" description="Disordered" evidence="1">
    <location>
        <begin position="1"/>
        <end position="24"/>
    </location>
</feature>
<protein>
    <recommendedName>
        <fullName evidence="2">Phosphatidylinositol transfer protein N-terminal domain-containing protein</fullName>
    </recommendedName>
</protein>
<dbReference type="PANTHER" id="PTHR10658">
    <property type="entry name" value="PHOSPHATIDYLINOSITOL TRANSFER PROTEIN"/>
    <property type="match status" value="1"/>
</dbReference>
<feature type="domain" description="Phosphatidylinositol transfer protein N-terminal" evidence="2">
    <location>
        <begin position="68"/>
        <end position="99"/>
    </location>
</feature>
<accession>A0ABQ7T8V8</accession>